<dbReference type="PROSITE" id="PS50931">
    <property type="entry name" value="HTH_LYSR"/>
    <property type="match status" value="1"/>
</dbReference>
<dbReference type="Pfam" id="PF00126">
    <property type="entry name" value="HTH_1"/>
    <property type="match status" value="1"/>
</dbReference>
<evidence type="ECO:0000256" key="1">
    <source>
        <dbReference type="ARBA" id="ARBA00009437"/>
    </source>
</evidence>
<dbReference type="SUPFAM" id="SSF53850">
    <property type="entry name" value="Periplasmic binding protein-like II"/>
    <property type="match status" value="1"/>
</dbReference>
<proteinExistence type="inferred from homology"/>
<gene>
    <name evidence="6" type="ORF">CLOSPI_02040</name>
</gene>
<keyword evidence="3" id="KW-0238">DNA-binding</keyword>
<dbReference type="InterPro" id="IPR000847">
    <property type="entry name" value="LysR_HTH_N"/>
</dbReference>
<reference evidence="6" key="1">
    <citation type="submission" date="2008-02" db="EMBL/GenBank/DDBJ databases">
        <authorList>
            <person name="Fulton L."/>
            <person name="Clifton S."/>
            <person name="Fulton B."/>
            <person name="Xu J."/>
            <person name="Minx P."/>
            <person name="Pepin K.H."/>
            <person name="Johnson M."/>
            <person name="Thiruvilangam P."/>
            <person name="Bhonagiri V."/>
            <person name="Nash W.E."/>
            <person name="Mardis E.R."/>
            <person name="Wilson R.K."/>
        </authorList>
    </citation>
    <scope>NUCLEOTIDE SEQUENCE [LARGE SCALE GENOMIC DNA]</scope>
    <source>
        <strain evidence="6">DSM 1552</strain>
    </source>
</reference>
<feature type="domain" description="HTH lysR-type" evidence="5">
    <location>
        <begin position="11"/>
        <end position="68"/>
    </location>
</feature>
<evidence type="ECO:0000256" key="2">
    <source>
        <dbReference type="ARBA" id="ARBA00023015"/>
    </source>
</evidence>
<dbReference type="SUPFAM" id="SSF46785">
    <property type="entry name" value="Winged helix' DNA-binding domain"/>
    <property type="match status" value="1"/>
</dbReference>
<dbReference type="EMBL" id="ABIK02000014">
    <property type="protein sequence ID" value="EDS74456.1"/>
    <property type="molecule type" value="Genomic_DNA"/>
</dbReference>
<dbReference type="GO" id="GO:0003677">
    <property type="term" value="F:DNA binding"/>
    <property type="evidence" value="ECO:0007669"/>
    <property type="project" value="UniProtKB-KW"/>
</dbReference>
<dbReference type="InterPro" id="IPR036390">
    <property type="entry name" value="WH_DNA-bd_sf"/>
</dbReference>
<keyword evidence="7" id="KW-1185">Reference proteome</keyword>
<protein>
    <submittedName>
        <fullName evidence="6">Transcriptional regulator, LysR family</fullName>
    </submittedName>
</protein>
<dbReference type="FunFam" id="1.10.10.10:FF:000001">
    <property type="entry name" value="LysR family transcriptional regulator"/>
    <property type="match status" value="1"/>
</dbReference>
<keyword evidence="2" id="KW-0805">Transcription regulation</keyword>
<dbReference type="Gene3D" id="1.10.10.10">
    <property type="entry name" value="Winged helix-like DNA-binding domain superfamily/Winged helix DNA-binding domain"/>
    <property type="match status" value="1"/>
</dbReference>
<comment type="similarity">
    <text evidence="1">Belongs to the LysR transcriptional regulatory family.</text>
</comment>
<evidence type="ECO:0000256" key="3">
    <source>
        <dbReference type="ARBA" id="ARBA00023125"/>
    </source>
</evidence>
<reference evidence="6" key="2">
    <citation type="submission" date="2014-06" db="EMBL/GenBank/DDBJ databases">
        <title>Draft genome sequence of Clostridium spiroforme (DSM 1552).</title>
        <authorList>
            <person name="Sudarsanam P."/>
            <person name="Ley R."/>
            <person name="Guruge J."/>
            <person name="Turnbaugh P.J."/>
            <person name="Mahowald M."/>
            <person name="Liep D."/>
            <person name="Gordon J."/>
        </authorList>
    </citation>
    <scope>NUCLEOTIDE SEQUENCE</scope>
    <source>
        <strain evidence="6">DSM 1552</strain>
    </source>
</reference>
<sequence>MLKCFQGEKTMNLLHLKYIVEVANAGSISKAANNLFMNQPHLSKIIKDIEESMNIIIFERTSKGVVVTKKGAEFIEQAKNIIVQVEQLESRYSNHDDKSIYLDLCIPRGSYLVDVFIDYLSRINVRDKSVKVNYHESSTYDTVKKVAEGEVNIGIIHFLASEKQYIKNILESKELEFEEIIKFDYRLLISTDNPLSYCDKICLSDLNDLIEIVYGDQEASSIPLKINNHDKTITIYQREIPYQLLERLPHAYMWSSSFIAKSNELFKQYHLVIRNCEDYKVIGYDYLIKRKGYRPTKEDMGFISELKKYVDICKKE</sequence>
<evidence type="ECO:0000259" key="5">
    <source>
        <dbReference type="PROSITE" id="PS50931"/>
    </source>
</evidence>
<accession>B1C472</accession>
<dbReference type="eggNOG" id="COG0583">
    <property type="taxonomic scope" value="Bacteria"/>
</dbReference>
<evidence type="ECO:0000313" key="7">
    <source>
        <dbReference type="Proteomes" id="UP000004910"/>
    </source>
</evidence>
<name>B1C472_9FIRM</name>
<dbReference type="AlphaFoldDB" id="B1C472"/>
<evidence type="ECO:0000256" key="4">
    <source>
        <dbReference type="ARBA" id="ARBA00023163"/>
    </source>
</evidence>
<dbReference type="GO" id="GO:0003700">
    <property type="term" value="F:DNA-binding transcription factor activity"/>
    <property type="evidence" value="ECO:0007669"/>
    <property type="project" value="InterPro"/>
</dbReference>
<organism evidence="6 7">
    <name type="scientific">Thomasclavelia spiroformis DSM 1552</name>
    <dbReference type="NCBI Taxonomy" id="428126"/>
    <lineage>
        <taxon>Bacteria</taxon>
        <taxon>Bacillati</taxon>
        <taxon>Bacillota</taxon>
        <taxon>Erysipelotrichia</taxon>
        <taxon>Erysipelotrichales</taxon>
        <taxon>Coprobacillaceae</taxon>
        <taxon>Thomasclavelia</taxon>
    </lineage>
</organism>
<dbReference type="STRING" id="428126.CLOSPI_02040"/>
<evidence type="ECO:0000313" key="6">
    <source>
        <dbReference type="EMBL" id="EDS74456.1"/>
    </source>
</evidence>
<dbReference type="GO" id="GO:0032993">
    <property type="term" value="C:protein-DNA complex"/>
    <property type="evidence" value="ECO:0007669"/>
    <property type="project" value="TreeGrafter"/>
</dbReference>
<dbReference type="HOGENOM" id="CLU_039613_32_1_9"/>
<keyword evidence="4" id="KW-0804">Transcription</keyword>
<dbReference type="PANTHER" id="PTHR30346">
    <property type="entry name" value="TRANSCRIPTIONAL DUAL REGULATOR HCAR-RELATED"/>
    <property type="match status" value="1"/>
</dbReference>
<dbReference type="InterPro" id="IPR036388">
    <property type="entry name" value="WH-like_DNA-bd_sf"/>
</dbReference>
<comment type="caution">
    <text evidence="6">The sequence shown here is derived from an EMBL/GenBank/DDBJ whole genome shotgun (WGS) entry which is preliminary data.</text>
</comment>
<dbReference type="PANTHER" id="PTHR30346:SF0">
    <property type="entry name" value="HCA OPERON TRANSCRIPTIONAL ACTIVATOR HCAR"/>
    <property type="match status" value="1"/>
</dbReference>
<dbReference type="Proteomes" id="UP000004910">
    <property type="component" value="Unassembled WGS sequence"/>
</dbReference>